<feature type="region of interest" description="Disordered" evidence="2">
    <location>
        <begin position="940"/>
        <end position="967"/>
    </location>
</feature>
<dbReference type="AlphaFoldDB" id="A0A067NUK8"/>
<feature type="coiled-coil region" evidence="1">
    <location>
        <begin position="862"/>
        <end position="892"/>
    </location>
</feature>
<accession>A0A067NUK8</accession>
<dbReference type="PANTHER" id="PTHR43941:SF1">
    <property type="entry name" value="STRUCTURAL MAINTENANCE OF CHROMOSOMES PROTEIN 2"/>
    <property type="match status" value="1"/>
</dbReference>
<dbReference type="GO" id="GO:0000785">
    <property type="term" value="C:chromatin"/>
    <property type="evidence" value="ECO:0007669"/>
    <property type="project" value="TreeGrafter"/>
</dbReference>
<feature type="coiled-coil region" evidence="1">
    <location>
        <begin position="725"/>
        <end position="829"/>
    </location>
</feature>
<evidence type="ECO:0000256" key="1">
    <source>
        <dbReference type="SAM" id="Coils"/>
    </source>
</evidence>
<evidence type="ECO:0000256" key="2">
    <source>
        <dbReference type="SAM" id="MobiDB-lite"/>
    </source>
</evidence>
<feature type="coiled-coil region" evidence="1">
    <location>
        <begin position="444"/>
        <end position="471"/>
    </location>
</feature>
<proteinExistence type="predicted"/>
<feature type="compositionally biased region" description="Polar residues" evidence="2">
    <location>
        <begin position="367"/>
        <end position="399"/>
    </location>
</feature>
<feature type="compositionally biased region" description="Polar residues" evidence="2">
    <location>
        <begin position="190"/>
        <end position="200"/>
    </location>
</feature>
<feature type="region of interest" description="Disordered" evidence="2">
    <location>
        <begin position="76"/>
        <end position="101"/>
    </location>
</feature>
<dbReference type="PANTHER" id="PTHR43941">
    <property type="entry name" value="STRUCTURAL MAINTENANCE OF CHROMOSOMES PROTEIN 2"/>
    <property type="match status" value="1"/>
</dbReference>
<dbReference type="InParanoid" id="A0A067NUK8"/>
<feature type="compositionally biased region" description="Polar residues" evidence="2">
    <location>
        <begin position="143"/>
        <end position="152"/>
    </location>
</feature>
<protein>
    <submittedName>
        <fullName evidence="3">Uncharacterized protein</fullName>
    </submittedName>
</protein>
<evidence type="ECO:0000313" key="3">
    <source>
        <dbReference type="EMBL" id="KDQ27286.1"/>
    </source>
</evidence>
<dbReference type="OrthoDB" id="3271002at2759"/>
<dbReference type="GO" id="GO:0000793">
    <property type="term" value="C:condensed chromosome"/>
    <property type="evidence" value="ECO:0007669"/>
    <property type="project" value="TreeGrafter"/>
</dbReference>
<dbReference type="GO" id="GO:0007076">
    <property type="term" value="P:mitotic chromosome condensation"/>
    <property type="evidence" value="ECO:0007669"/>
    <property type="project" value="TreeGrafter"/>
</dbReference>
<feature type="region of interest" description="Disordered" evidence="2">
    <location>
        <begin position="279"/>
        <end position="440"/>
    </location>
</feature>
<dbReference type="VEuPathDB" id="FungiDB:PLEOSDRAFT_158828"/>
<keyword evidence="1" id="KW-0175">Coiled coil</keyword>
<feature type="compositionally biased region" description="Low complexity" evidence="2">
    <location>
        <begin position="352"/>
        <end position="366"/>
    </location>
</feature>
<feature type="compositionally biased region" description="Polar residues" evidence="2">
    <location>
        <begin position="127"/>
        <end position="136"/>
    </location>
</feature>
<organism evidence="3 4">
    <name type="scientific">Pleurotus ostreatus (strain PC15)</name>
    <name type="common">Oyster mushroom</name>
    <dbReference type="NCBI Taxonomy" id="1137138"/>
    <lineage>
        <taxon>Eukaryota</taxon>
        <taxon>Fungi</taxon>
        <taxon>Dikarya</taxon>
        <taxon>Basidiomycota</taxon>
        <taxon>Agaricomycotina</taxon>
        <taxon>Agaricomycetes</taxon>
        <taxon>Agaricomycetidae</taxon>
        <taxon>Agaricales</taxon>
        <taxon>Pleurotineae</taxon>
        <taxon>Pleurotaceae</taxon>
        <taxon>Pleurotus</taxon>
    </lineage>
</organism>
<sequence>MVSVRSKKVQKLTYTQRVLSALSHIQKDSRKHAIHLATIRAQVRKHADARKDKLGPQWAHFVTKAVHKLEDDGILQRVDGGPTGQVSFTPGGRKSISSVRRAIPHTESTEDVLWKYVTPIAVDAASPATTTSQLPSTPHGAATQPQRDYTTPTRKRGRPSGSPLKRVTRPRFSTISTHVYPPEDDDMDSNTDAQTDTPTAAITKGGRKSVRLSIHGAHIQRYDEDMDGEDGDNRDAMATTKPKKAISKMSKPELKAELLRMRRVSLGLQKENQQLSVRLRRTDIESEEEGDGMDIVPGTDASDPFERALSPLTDIDDRSPPPSPPPMTQDDDRVPTRPSTPTQQLTAPTIHLPSPSQTSLASSASPETQQDAVTSSRNANQGPQLNDAPTRTQSGSLISHISRRPTPAPSNPSSPTYPTAPLAPSHEAEQRHSGGGDSSTALEVEKLEATITSLEAQRDRVSATNTRLEEQVLVLQTMYPRKMDELQEELLARMEELRVAGAGKRELQDQLLEKDAEVQSLGHDLEAARADLSTARIILAEETAKFQGEKASLQKNIEELLSVKTALLEEAEGNKNANAQLVEATERLKAANQDLEARIALIEEQVVQGEIQSTQLVEEKAQVQLRLEEVMSKNRKAEATVTELRNTAIEIEVERDAMRSQADASNRELEAAKVQLLTVQGDLVKRIEEIGRLQEESNSKTDALVKKDQELTTKDVELATNAVTLEANSSEIAHLRSQLADAQHEQETSMEQRIQHETQIQDLLHQLHEKNGLLEAAQKEVELLRAQVSTANTEIHQLNELFGNTNSSLTSAQQALASVREELEGALVERGTMSAEIMRLNTELAAIRQEQDVLQTTSCSQAVALEAALEDLEDERKKSKALAEDHAELQKLKEGDEATIRGLNQRTTRLKELVEEFKKGQAKVWGNFVDALSDFEPCQASPSGIDVSSGSSFPSVPVNAPLSSPIR</sequence>
<dbReference type="EMBL" id="KL198008">
    <property type="protein sequence ID" value="KDQ27286.1"/>
    <property type="molecule type" value="Genomic_DNA"/>
</dbReference>
<feature type="region of interest" description="Disordered" evidence="2">
    <location>
        <begin position="127"/>
        <end position="206"/>
    </location>
</feature>
<dbReference type="HOGENOM" id="CLU_312846_0_0_1"/>
<feature type="compositionally biased region" description="Low complexity" evidence="2">
    <location>
        <begin position="941"/>
        <end position="958"/>
    </location>
</feature>
<dbReference type="STRING" id="1137138.A0A067NUK8"/>
<feature type="coiled-coil region" evidence="1">
    <location>
        <begin position="550"/>
        <end position="675"/>
    </location>
</feature>
<evidence type="ECO:0000313" key="4">
    <source>
        <dbReference type="Proteomes" id="UP000027073"/>
    </source>
</evidence>
<dbReference type="GO" id="GO:0000796">
    <property type="term" value="C:condensin complex"/>
    <property type="evidence" value="ECO:0007669"/>
    <property type="project" value="TreeGrafter"/>
</dbReference>
<dbReference type="Proteomes" id="UP000027073">
    <property type="component" value="Unassembled WGS sequence"/>
</dbReference>
<dbReference type="GO" id="GO:0003682">
    <property type="term" value="F:chromatin binding"/>
    <property type="evidence" value="ECO:0007669"/>
    <property type="project" value="TreeGrafter"/>
</dbReference>
<name>A0A067NUK8_PLEO1</name>
<reference evidence="4" key="1">
    <citation type="journal article" date="2014" name="Proc. Natl. Acad. Sci. U.S.A.">
        <title>Extensive sampling of basidiomycete genomes demonstrates inadequacy of the white-rot/brown-rot paradigm for wood decay fungi.</title>
        <authorList>
            <person name="Riley R."/>
            <person name="Salamov A.A."/>
            <person name="Brown D.W."/>
            <person name="Nagy L.G."/>
            <person name="Floudas D."/>
            <person name="Held B.W."/>
            <person name="Levasseur A."/>
            <person name="Lombard V."/>
            <person name="Morin E."/>
            <person name="Otillar R."/>
            <person name="Lindquist E.A."/>
            <person name="Sun H."/>
            <person name="LaButti K.M."/>
            <person name="Schmutz J."/>
            <person name="Jabbour D."/>
            <person name="Luo H."/>
            <person name="Baker S.E."/>
            <person name="Pisabarro A.G."/>
            <person name="Walton J.D."/>
            <person name="Blanchette R.A."/>
            <person name="Henrissat B."/>
            <person name="Martin F."/>
            <person name="Cullen D."/>
            <person name="Hibbett D.S."/>
            <person name="Grigoriev I.V."/>
        </authorList>
    </citation>
    <scope>NUCLEOTIDE SEQUENCE [LARGE SCALE GENOMIC DNA]</scope>
    <source>
        <strain evidence="4">PC15</strain>
    </source>
</reference>
<feature type="compositionally biased region" description="Polar residues" evidence="2">
    <location>
        <begin position="337"/>
        <end position="347"/>
    </location>
</feature>
<gene>
    <name evidence="3" type="ORF">PLEOSDRAFT_158828</name>
</gene>